<dbReference type="Pfam" id="PF13489">
    <property type="entry name" value="Methyltransf_23"/>
    <property type="match status" value="1"/>
</dbReference>
<evidence type="ECO:0000313" key="1">
    <source>
        <dbReference type="EMBL" id="ATB31968.1"/>
    </source>
</evidence>
<dbReference type="CDD" id="cd02440">
    <property type="entry name" value="AdoMet_MTases"/>
    <property type="match status" value="1"/>
</dbReference>
<keyword evidence="1" id="KW-0489">Methyltransferase</keyword>
<keyword evidence="2" id="KW-1185">Reference proteome</keyword>
<dbReference type="AlphaFoldDB" id="A0A250IL28"/>
<gene>
    <name evidence="1" type="ORF">MEBOL_005440</name>
</gene>
<dbReference type="Gene3D" id="3.40.50.150">
    <property type="entry name" value="Vaccinia Virus protein VP39"/>
    <property type="match status" value="1"/>
</dbReference>
<sequence>MACTICGNKTYPGLFSWHTQCGSCGYEAAALSVAINQQQLHETVNEVEREVSLKALRQDNFRTILGHARRHAAPTARTLLEVGSAHGWFLETAAPHFDVLGIEPDETVGGKTLARGLPVRLGYFPEALRPDERFDIIIFNDVIEHIPDIRSAVKACHERLNPNGTLILNLPSSRGFFYRLSKILAQAGLHGPFDRMWQKDLPSPHIHYFNTDNLKALLESEGFDLTFSTELEAVKAAGLRERLSHVGHVNPLKLYFQYVGILGTLPFLRLLPSDIIVCIFRKRPA</sequence>
<reference evidence="1 2" key="1">
    <citation type="submission" date="2017-06" db="EMBL/GenBank/DDBJ databases">
        <authorList>
            <person name="Kim H.J."/>
            <person name="Triplett B.A."/>
        </authorList>
    </citation>
    <scope>NUCLEOTIDE SEQUENCE [LARGE SCALE GENOMIC DNA]</scope>
    <source>
        <strain evidence="1 2">DSM 14713</strain>
    </source>
</reference>
<dbReference type="PANTHER" id="PTHR43861">
    <property type="entry name" value="TRANS-ACONITATE 2-METHYLTRANSFERASE-RELATED"/>
    <property type="match status" value="1"/>
</dbReference>
<organism evidence="1 2">
    <name type="scientific">Melittangium boletus DSM 14713</name>
    <dbReference type="NCBI Taxonomy" id="1294270"/>
    <lineage>
        <taxon>Bacteria</taxon>
        <taxon>Pseudomonadati</taxon>
        <taxon>Myxococcota</taxon>
        <taxon>Myxococcia</taxon>
        <taxon>Myxococcales</taxon>
        <taxon>Cystobacterineae</taxon>
        <taxon>Archangiaceae</taxon>
        <taxon>Melittangium</taxon>
    </lineage>
</organism>
<dbReference type="InterPro" id="IPR029063">
    <property type="entry name" value="SAM-dependent_MTases_sf"/>
</dbReference>
<accession>A0A250IL28</accession>
<dbReference type="Proteomes" id="UP000217289">
    <property type="component" value="Chromosome"/>
</dbReference>
<dbReference type="GO" id="GO:0032259">
    <property type="term" value="P:methylation"/>
    <property type="evidence" value="ECO:0007669"/>
    <property type="project" value="UniProtKB-KW"/>
</dbReference>
<protein>
    <submittedName>
        <fullName evidence="1">Methyltransferase</fullName>
    </submittedName>
</protein>
<evidence type="ECO:0000313" key="2">
    <source>
        <dbReference type="Proteomes" id="UP000217289"/>
    </source>
</evidence>
<proteinExistence type="predicted"/>
<dbReference type="GO" id="GO:0008168">
    <property type="term" value="F:methyltransferase activity"/>
    <property type="evidence" value="ECO:0007669"/>
    <property type="project" value="UniProtKB-KW"/>
</dbReference>
<name>A0A250IL28_9BACT</name>
<keyword evidence="1" id="KW-0808">Transferase</keyword>
<dbReference type="SUPFAM" id="SSF53335">
    <property type="entry name" value="S-adenosyl-L-methionine-dependent methyltransferases"/>
    <property type="match status" value="1"/>
</dbReference>
<dbReference type="EMBL" id="CP022163">
    <property type="protein sequence ID" value="ATB31968.1"/>
    <property type="molecule type" value="Genomic_DNA"/>
</dbReference>
<dbReference type="OrthoDB" id="7342932at2"/>
<dbReference type="KEGG" id="mbd:MEBOL_005440"/>